<proteinExistence type="predicted"/>
<keyword evidence="2" id="KW-1133">Transmembrane helix</keyword>
<evidence type="ECO:0000256" key="1">
    <source>
        <dbReference type="SAM" id="MobiDB-lite"/>
    </source>
</evidence>
<sequence>MKAPKPARPDPAGPDDEHRVIPFRPRSPRAAGPTGQSKRPADSRATPPEPSPPPDDFRQRMLANLAAFIFAALLTAIGIWLATTMADLRKGQDCSLLGRHDCERPISKSR</sequence>
<feature type="region of interest" description="Disordered" evidence="1">
    <location>
        <begin position="1"/>
        <end position="58"/>
    </location>
</feature>
<reference evidence="3 4" key="1">
    <citation type="submission" date="2018-06" db="EMBL/GenBank/DDBJ databases">
        <title>Genomic Encyclopedia of Archaeal and Bacterial Type Strains, Phase II (KMG-II): from individual species to whole genera.</title>
        <authorList>
            <person name="Goeker M."/>
        </authorList>
    </citation>
    <scope>NUCLEOTIDE SEQUENCE [LARGE SCALE GENOMIC DNA]</scope>
    <source>
        <strain evidence="3 4">JCM 11668</strain>
    </source>
</reference>
<name>A0A318TKD4_9BRAD</name>
<dbReference type="RefSeq" id="WP_110779732.1">
    <property type="nucleotide sequence ID" value="NZ_QJTI01000002.1"/>
</dbReference>
<accession>A0A318TKD4</accession>
<dbReference type="Proteomes" id="UP000248148">
    <property type="component" value="Unassembled WGS sequence"/>
</dbReference>
<evidence type="ECO:0000313" key="4">
    <source>
        <dbReference type="Proteomes" id="UP000248148"/>
    </source>
</evidence>
<dbReference type="OrthoDB" id="8254787at2"/>
<organism evidence="3 4">
    <name type="scientific">Rhodopseudomonas faecalis</name>
    <dbReference type="NCBI Taxonomy" id="99655"/>
    <lineage>
        <taxon>Bacteria</taxon>
        <taxon>Pseudomonadati</taxon>
        <taxon>Pseudomonadota</taxon>
        <taxon>Alphaproteobacteria</taxon>
        <taxon>Hyphomicrobiales</taxon>
        <taxon>Nitrobacteraceae</taxon>
        <taxon>Rhodopseudomonas</taxon>
    </lineage>
</organism>
<comment type="caution">
    <text evidence="3">The sequence shown here is derived from an EMBL/GenBank/DDBJ whole genome shotgun (WGS) entry which is preliminary data.</text>
</comment>
<evidence type="ECO:0000256" key="2">
    <source>
        <dbReference type="SAM" id="Phobius"/>
    </source>
</evidence>
<keyword evidence="2" id="KW-0812">Transmembrane</keyword>
<keyword evidence="2" id="KW-0472">Membrane</keyword>
<feature type="transmembrane region" description="Helical" evidence="2">
    <location>
        <begin position="61"/>
        <end position="82"/>
    </location>
</feature>
<protein>
    <submittedName>
        <fullName evidence="3">Uncharacterized protein</fullName>
    </submittedName>
</protein>
<gene>
    <name evidence="3" type="ORF">BJ122_102330</name>
</gene>
<dbReference type="AlphaFoldDB" id="A0A318TKD4"/>
<evidence type="ECO:0000313" key="3">
    <source>
        <dbReference type="EMBL" id="PYF05104.1"/>
    </source>
</evidence>
<keyword evidence="4" id="KW-1185">Reference proteome</keyword>
<dbReference type="EMBL" id="QJTI01000002">
    <property type="protein sequence ID" value="PYF05104.1"/>
    <property type="molecule type" value="Genomic_DNA"/>
</dbReference>